<proteinExistence type="predicted"/>
<dbReference type="AlphaFoldDB" id="A0A0J8VDB3"/>
<comment type="caution">
    <text evidence="1">The sequence shown here is derived from an EMBL/GenBank/DDBJ whole genome shotgun (WGS) entry which is preliminary data.</text>
</comment>
<evidence type="ECO:0000313" key="1">
    <source>
        <dbReference type="EMBL" id="PSW24092.1"/>
    </source>
</evidence>
<protein>
    <submittedName>
        <fullName evidence="1">Uncharacterized protein</fullName>
    </submittedName>
</protein>
<dbReference type="EMBL" id="PYLZ01000006">
    <property type="protein sequence ID" value="PSW24092.1"/>
    <property type="molecule type" value="Genomic_DNA"/>
</dbReference>
<organism evidence="1 2">
    <name type="scientific">Photobacterium swingsii</name>
    <dbReference type="NCBI Taxonomy" id="680026"/>
    <lineage>
        <taxon>Bacteria</taxon>
        <taxon>Pseudomonadati</taxon>
        <taxon>Pseudomonadota</taxon>
        <taxon>Gammaproteobacteria</taxon>
        <taxon>Vibrionales</taxon>
        <taxon>Vibrionaceae</taxon>
        <taxon>Photobacterium</taxon>
    </lineage>
</organism>
<evidence type="ECO:0000313" key="2">
    <source>
        <dbReference type="Proteomes" id="UP000240481"/>
    </source>
</evidence>
<gene>
    <name evidence="1" type="ORF">C9I94_12175</name>
</gene>
<dbReference type="Proteomes" id="UP000240481">
    <property type="component" value="Unassembled WGS sequence"/>
</dbReference>
<name>A0A0J8VDB3_9GAMM</name>
<reference evidence="1 2" key="1">
    <citation type="submission" date="2018-01" db="EMBL/GenBank/DDBJ databases">
        <title>Whole genome sequencing of Histamine producing bacteria.</title>
        <authorList>
            <person name="Butler K."/>
        </authorList>
    </citation>
    <scope>NUCLEOTIDE SEQUENCE [LARGE SCALE GENOMIC DNA]</scope>
    <source>
        <strain evidence="1 2">DSM 24669</strain>
    </source>
</reference>
<keyword evidence="2" id="KW-1185">Reference proteome</keyword>
<accession>A0A0J8VDB3</accession>
<sequence>MLKHRMNEKKTRKRLRQVLRHQTISLILRPNMSHTPRNLSRVSAEKGDIDVVIEHLMLR</sequence>